<feature type="domain" description="PAC" evidence="16">
    <location>
        <begin position="210"/>
        <end position="269"/>
    </location>
</feature>
<feature type="domain" description="PAS" evidence="15">
    <location>
        <begin position="14"/>
        <end position="66"/>
    </location>
</feature>
<dbReference type="EMBL" id="WESC01000004">
    <property type="protein sequence ID" value="KAB7741327.1"/>
    <property type="molecule type" value="Genomic_DNA"/>
</dbReference>
<dbReference type="SMART" id="SM00388">
    <property type="entry name" value="HisKA"/>
    <property type="match status" value="1"/>
</dbReference>
<keyword evidence="8" id="KW-0418">Kinase</keyword>
<keyword evidence="6" id="KW-0808">Transferase</keyword>
<dbReference type="SUPFAM" id="SSF55874">
    <property type="entry name" value="ATPase domain of HSP90 chaperone/DNA topoisomerase II/histidine kinase"/>
    <property type="match status" value="1"/>
</dbReference>
<keyword evidence="7" id="KW-0547">Nucleotide-binding</keyword>
<reference evidence="17 18" key="1">
    <citation type="submission" date="2019-09" db="EMBL/GenBank/DDBJ databases">
        <title>Parvibaculum sedimenti sp. nov., isolated from sediment.</title>
        <authorList>
            <person name="Wang Y."/>
        </authorList>
    </citation>
    <scope>NUCLEOTIDE SEQUENCE [LARGE SCALE GENOMIC DNA]</scope>
    <source>
        <strain evidence="17 18">HXT-9</strain>
    </source>
</reference>
<comment type="caution">
    <text evidence="17">The sequence shown here is derived from an EMBL/GenBank/DDBJ whole genome shotgun (WGS) entry which is preliminary data.</text>
</comment>
<comment type="cofactor">
    <cofactor evidence="2">
        <name>heme</name>
        <dbReference type="ChEBI" id="CHEBI:30413"/>
    </cofactor>
</comment>
<dbReference type="InterPro" id="IPR036097">
    <property type="entry name" value="HisK_dim/P_sf"/>
</dbReference>
<dbReference type="CDD" id="cd00082">
    <property type="entry name" value="HisKA"/>
    <property type="match status" value="1"/>
</dbReference>
<dbReference type="SUPFAM" id="SSF47384">
    <property type="entry name" value="Homodimeric domain of signal transducing histidine kinase"/>
    <property type="match status" value="1"/>
</dbReference>
<evidence type="ECO:0000256" key="2">
    <source>
        <dbReference type="ARBA" id="ARBA00001971"/>
    </source>
</evidence>
<dbReference type="Gene3D" id="1.10.287.130">
    <property type="match status" value="1"/>
</dbReference>
<dbReference type="Pfam" id="PF00512">
    <property type="entry name" value="HisKA"/>
    <property type="match status" value="1"/>
</dbReference>
<dbReference type="PANTHER" id="PTHR43065:SF10">
    <property type="entry name" value="PEROXIDE STRESS-ACTIVATED HISTIDINE KINASE MAK3"/>
    <property type="match status" value="1"/>
</dbReference>
<dbReference type="InterPro" id="IPR035965">
    <property type="entry name" value="PAS-like_dom_sf"/>
</dbReference>
<dbReference type="EC" id="2.7.13.3" evidence="3"/>
<keyword evidence="11" id="KW-0902">Two-component regulatory system</keyword>
<dbReference type="Gene3D" id="3.30.450.20">
    <property type="entry name" value="PAS domain"/>
    <property type="match status" value="2"/>
</dbReference>
<dbReference type="Gene3D" id="3.30.565.10">
    <property type="entry name" value="Histidine kinase-like ATPase, C-terminal domain"/>
    <property type="match status" value="1"/>
</dbReference>
<dbReference type="Proteomes" id="UP000468901">
    <property type="component" value="Unassembled WGS sequence"/>
</dbReference>
<gene>
    <name evidence="17" type="ORF">F2P47_06180</name>
</gene>
<evidence type="ECO:0000256" key="9">
    <source>
        <dbReference type="ARBA" id="ARBA00022840"/>
    </source>
</evidence>
<keyword evidence="5" id="KW-0349">Heme</keyword>
<evidence type="ECO:0000256" key="12">
    <source>
        <dbReference type="ARBA" id="ARBA00059827"/>
    </source>
</evidence>
<dbReference type="CDD" id="cd00130">
    <property type="entry name" value="PAS"/>
    <property type="match status" value="2"/>
</dbReference>
<evidence type="ECO:0000313" key="17">
    <source>
        <dbReference type="EMBL" id="KAB7741327.1"/>
    </source>
</evidence>
<dbReference type="GO" id="GO:0000155">
    <property type="term" value="F:phosphorelay sensor kinase activity"/>
    <property type="evidence" value="ECO:0007669"/>
    <property type="project" value="InterPro"/>
</dbReference>
<evidence type="ECO:0000259" key="16">
    <source>
        <dbReference type="PROSITE" id="PS50113"/>
    </source>
</evidence>
<dbReference type="Gene3D" id="6.10.250.2580">
    <property type="match status" value="1"/>
</dbReference>
<dbReference type="GO" id="GO:0005524">
    <property type="term" value="F:ATP binding"/>
    <property type="evidence" value="ECO:0007669"/>
    <property type="project" value="UniProtKB-KW"/>
</dbReference>
<evidence type="ECO:0000256" key="8">
    <source>
        <dbReference type="ARBA" id="ARBA00022777"/>
    </source>
</evidence>
<comment type="catalytic activity">
    <reaction evidence="1">
        <text>ATP + protein L-histidine = ADP + protein N-phospho-L-histidine.</text>
        <dbReference type="EC" id="2.7.13.3"/>
    </reaction>
</comment>
<dbReference type="InterPro" id="IPR004358">
    <property type="entry name" value="Sig_transdc_His_kin-like_C"/>
</dbReference>
<dbReference type="SMART" id="SM00091">
    <property type="entry name" value="PAS"/>
    <property type="match status" value="2"/>
</dbReference>
<accession>A0A6N6VJP8</accession>
<evidence type="ECO:0000256" key="10">
    <source>
        <dbReference type="ARBA" id="ARBA00023004"/>
    </source>
</evidence>
<keyword evidence="10" id="KW-0408">Iron</keyword>
<dbReference type="PROSITE" id="PS50112">
    <property type="entry name" value="PAS"/>
    <property type="match status" value="2"/>
</dbReference>
<dbReference type="InterPro" id="IPR036890">
    <property type="entry name" value="HATPase_C_sf"/>
</dbReference>
<dbReference type="PANTHER" id="PTHR43065">
    <property type="entry name" value="SENSOR HISTIDINE KINASE"/>
    <property type="match status" value="1"/>
</dbReference>
<keyword evidence="9" id="KW-0067">ATP-binding</keyword>
<evidence type="ECO:0000256" key="3">
    <source>
        <dbReference type="ARBA" id="ARBA00012438"/>
    </source>
</evidence>
<dbReference type="AlphaFoldDB" id="A0A6N6VJP8"/>
<feature type="domain" description="Histidine kinase" evidence="14">
    <location>
        <begin position="289"/>
        <end position="504"/>
    </location>
</feature>
<comment type="function">
    <text evidence="12">Putative oxygen sensor; modulates the activity of FixJ, a transcriptional activator of nitrogen fixation fixK gene. FixL probably acts as a kinase that phosphorylates FixJ.</text>
</comment>
<dbReference type="PROSITE" id="PS50113">
    <property type="entry name" value="PAC"/>
    <property type="match status" value="1"/>
</dbReference>
<evidence type="ECO:0000313" key="18">
    <source>
        <dbReference type="Proteomes" id="UP000468901"/>
    </source>
</evidence>
<dbReference type="InterPro" id="IPR000700">
    <property type="entry name" value="PAS-assoc_C"/>
</dbReference>
<dbReference type="Pfam" id="PF00989">
    <property type="entry name" value="PAS"/>
    <property type="match status" value="2"/>
</dbReference>
<dbReference type="SMART" id="SM00387">
    <property type="entry name" value="HATPase_c"/>
    <property type="match status" value="1"/>
</dbReference>
<protein>
    <recommendedName>
        <fullName evidence="13">Sensor protein FixL</fullName>
        <ecNumber evidence="3">2.7.13.3</ecNumber>
    </recommendedName>
</protein>
<dbReference type="Pfam" id="PF02518">
    <property type="entry name" value="HATPase_c"/>
    <property type="match status" value="1"/>
</dbReference>
<keyword evidence="4" id="KW-0597">Phosphoprotein</keyword>
<evidence type="ECO:0000256" key="4">
    <source>
        <dbReference type="ARBA" id="ARBA00022553"/>
    </source>
</evidence>
<feature type="domain" description="PAS" evidence="15">
    <location>
        <begin position="142"/>
        <end position="212"/>
    </location>
</feature>
<dbReference type="InterPro" id="IPR000014">
    <property type="entry name" value="PAS"/>
</dbReference>
<evidence type="ECO:0000259" key="14">
    <source>
        <dbReference type="PROSITE" id="PS50109"/>
    </source>
</evidence>
<dbReference type="RefSeq" id="WP_152215304.1">
    <property type="nucleotide sequence ID" value="NZ_JBAQYD010000343.1"/>
</dbReference>
<evidence type="ECO:0000256" key="6">
    <source>
        <dbReference type="ARBA" id="ARBA00022679"/>
    </source>
</evidence>
<evidence type="ECO:0000256" key="7">
    <source>
        <dbReference type="ARBA" id="ARBA00022741"/>
    </source>
</evidence>
<dbReference type="InterPro" id="IPR003594">
    <property type="entry name" value="HATPase_dom"/>
</dbReference>
<evidence type="ECO:0000259" key="15">
    <source>
        <dbReference type="PROSITE" id="PS50112"/>
    </source>
</evidence>
<dbReference type="GO" id="GO:0006355">
    <property type="term" value="P:regulation of DNA-templated transcription"/>
    <property type="evidence" value="ECO:0007669"/>
    <property type="project" value="InterPro"/>
</dbReference>
<dbReference type="FunFam" id="3.30.450.20:FF:000060">
    <property type="entry name" value="Sensor protein FixL"/>
    <property type="match status" value="2"/>
</dbReference>
<dbReference type="PRINTS" id="PR00344">
    <property type="entry name" value="BCTRLSENSOR"/>
</dbReference>
<keyword evidence="18" id="KW-1185">Reference proteome</keyword>
<evidence type="ECO:0000256" key="1">
    <source>
        <dbReference type="ARBA" id="ARBA00000085"/>
    </source>
</evidence>
<dbReference type="InterPro" id="IPR005467">
    <property type="entry name" value="His_kinase_dom"/>
</dbReference>
<dbReference type="InterPro" id="IPR003661">
    <property type="entry name" value="HisK_dim/P_dom"/>
</dbReference>
<dbReference type="SUPFAM" id="SSF55785">
    <property type="entry name" value="PYP-like sensor domain (PAS domain)"/>
    <property type="match status" value="2"/>
</dbReference>
<dbReference type="NCBIfam" id="TIGR00229">
    <property type="entry name" value="sensory_box"/>
    <property type="match status" value="2"/>
</dbReference>
<sequence>MTKLPPDENHDKESRARLDALLATAVDGIVIIDKMGLIQVYSPACEKLFGYSADEVVGRNVKMLMPAPYRQEHDGYIEHYRETREKRIIGIGREVVGQRKDGTTFPMYLSVGEGTFNGDSMFVGIIHDITQRRYQEHALREREARLSSILETVPDAIVIIDEVGLIESFSPAAERLFGYAFADVLGKNVKLLMPSPYRESHDSHMERYRKTGEKHIIGIGRIVVGQRRDGTTFPMELAVGEISVGQRRLFTGFIRDITERQGTERRLQELQSELLHVSRLSAMGQMASALAHELNQPLSAIMNYAKAARRTIDGIDDPQVERARELIDKAGAQTSRAGQIIRRLREFIEKGKSNQAFENLNRVVEEAIALALVGVAETNVKVTVDLEAGLPQVLIDKIQIQQVALNLIRNSIEAMQGGALRDLTISTRRENDEYALVSVRDTGAGLAPEVAANLFQPFMTTKEQGMGIGLSICRSIIEAHGGELWATPNEDAGVTFSFRIPVTDREEVDENG</sequence>
<name>A0A6N6VJP8_9HYPH</name>
<organism evidence="17 18">
    <name type="scientific">Parvibaculum sedimenti</name>
    <dbReference type="NCBI Taxonomy" id="2608632"/>
    <lineage>
        <taxon>Bacteria</taxon>
        <taxon>Pseudomonadati</taxon>
        <taxon>Pseudomonadota</taxon>
        <taxon>Alphaproteobacteria</taxon>
        <taxon>Hyphomicrobiales</taxon>
        <taxon>Parvibaculaceae</taxon>
        <taxon>Parvibaculum</taxon>
    </lineage>
</organism>
<dbReference type="PROSITE" id="PS50109">
    <property type="entry name" value="HIS_KIN"/>
    <property type="match status" value="1"/>
</dbReference>
<evidence type="ECO:0000256" key="13">
    <source>
        <dbReference type="ARBA" id="ARBA00070616"/>
    </source>
</evidence>
<evidence type="ECO:0000256" key="11">
    <source>
        <dbReference type="ARBA" id="ARBA00023012"/>
    </source>
</evidence>
<dbReference type="InterPro" id="IPR013767">
    <property type="entry name" value="PAS_fold"/>
</dbReference>
<keyword evidence="5" id="KW-0479">Metal-binding</keyword>
<proteinExistence type="predicted"/>
<evidence type="ECO:0000256" key="5">
    <source>
        <dbReference type="ARBA" id="ARBA00022617"/>
    </source>
</evidence>